<dbReference type="OrthoDB" id="5988760at2759"/>
<dbReference type="AlphaFoldDB" id="A0A3M7R6S0"/>
<organism evidence="1 2">
    <name type="scientific">Brachionus plicatilis</name>
    <name type="common">Marine rotifer</name>
    <name type="synonym">Brachionus muelleri</name>
    <dbReference type="NCBI Taxonomy" id="10195"/>
    <lineage>
        <taxon>Eukaryota</taxon>
        <taxon>Metazoa</taxon>
        <taxon>Spiralia</taxon>
        <taxon>Gnathifera</taxon>
        <taxon>Rotifera</taxon>
        <taxon>Eurotatoria</taxon>
        <taxon>Monogononta</taxon>
        <taxon>Pseudotrocha</taxon>
        <taxon>Ploima</taxon>
        <taxon>Brachionidae</taxon>
        <taxon>Brachionus</taxon>
    </lineage>
</organism>
<keyword evidence="2" id="KW-1185">Reference proteome</keyword>
<proteinExistence type="predicted"/>
<gene>
    <name evidence="1" type="ORF">BpHYR1_000609</name>
</gene>
<evidence type="ECO:0000313" key="2">
    <source>
        <dbReference type="Proteomes" id="UP000276133"/>
    </source>
</evidence>
<dbReference type="EMBL" id="REGN01004145">
    <property type="protein sequence ID" value="RNA18945.1"/>
    <property type="molecule type" value="Genomic_DNA"/>
</dbReference>
<dbReference type="Proteomes" id="UP000276133">
    <property type="component" value="Unassembled WGS sequence"/>
</dbReference>
<accession>A0A3M7R6S0</accession>
<sequence length="177" mass="20601">MSLYHSSETKCHSKAKKMELGEYLSSTSESEILDESFNVNNMQKKNKRSLNENLSILETFLNEEQIENEQPFTSEGESTELKKEVELLHFKIDEIKSILVEMLENTKRKTKNQVWPTEVMWNGKNMLDIAASSWNKYITSLMEILFSEEQMSERVEILKNCAIAKAKPSPDKIEQSW</sequence>
<reference evidence="1 2" key="1">
    <citation type="journal article" date="2018" name="Sci. Rep.">
        <title>Genomic signatures of local adaptation to the degree of environmental predictability in rotifers.</title>
        <authorList>
            <person name="Franch-Gras L."/>
            <person name="Hahn C."/>
            <person name="Garcia-Roger E.M."/>
            <person name="Carmona M.J."/>
            <person name="Serra M."/>
            <person name="Gomez A."/>
        </authorList>
    </citation>
    <scope>NUCLEOTIDE SEQUENCE [LARGE SCALE GENOMIC DNA]</scope>
    <source>
        <strain evidence="1">HYR1</strain>
    </source>
</reference>
<evidence type="ECO:0000313" key="1">
    <source>
        <dbReference type="EMBL" id="RNA18945.1"/>
    </source>
</evidence>
<comment type="caution">
    <text evidence="1">The sequence shown here is derived from an EMBL/GenBank/DDBJ whole genome shotgun (WGS) entry which is preliminary data.</text>
</comment>
<protein>
    <submittedName>
        <fullName evidence="1">Uncharacterized protein</fullName>
    </submittedName>
</protein>
<name>A0A3M7R6S0_BRAPC</name>